<keyword evidence="4 7" id="KW-0862">Zinc</keyword>
<dbReference type="GO" id="GO:0009117">
    <property type="term" value="P:nucleotide metabolic process"/>
    <property type="evidence" value="ECO:0007669"/>
    <property type="project" value="UniProtKB-KW"/>
</dbReference>
<dbReference type="EC" id="3.5.4.2" evidence="7"/>
<feature type="binding site" evidence="7">
    <location>
        <position position="295"/>
    </location>
    <ligand>
        <name>substrate</name>
    </ligand>
</feature>
<dbReference type="PANTHER" id="PTHR43114">
    <property type="entry name" value="ADENINE DEAMINASE"/>
    <property type="match status" value="1"/>
</dbReference>
<dbReference type="InterPro" id="IPR006650">
    <property type="entry name" value="A/AMP_deam_AS"/>
</dbReference>
<keyword evidence="3 7" id="KW-0378">Hydrolase</keyword>
<evidence type="ECO:0000256" key="5">
    <source>
        <dbReference type="ARBA" id="ARBA00023080"/>
    </source>
</evidence>
<dbReference type="InterPro" id="IPR006330">
    <property type="entry name" value="Ado/ade_deaminase"/>
</dbReference>
<dbReference type="PROSITE" id="PS00485">
    <property type="entry name" value="A_DEAMINASE"/>
    <property type="match status" value="1"/>
</dbReference>
<feature type="site" description="Important for catalytic activity" evidence="7">
    <location>
        <position position="237"/>
    </location>
</feature>
<keyword evidence="10" id="KW-1185">Reference proteome</keyword>
<gene>
    <name evidence="7" type="primary">AAH1</name>
    <name evidence="9" type="ORF">B0H66DRAFT_628460</name>
</gene>
<dbReference type="GO" id="GO:0008270">
    <property type="term" value="F:zinc ion binding"/>
    <property type="evidence" value="ECO:0007669"/>
    <property type="project" value="UniProtKB-UniRule"/>
</dbReference>
<evidence type="ECO:0000256" key="2">
    <source>
        <dbReference type="ARBA" id="ARBA00022723"/>
    </source>
</evidence>
<dbReference type="InterPro" id="IPR001365">
    <property type="entry name" value="A_deaminase_dom"/>
</dbReference>
<keyword evidence="2 7" id="KW-0479">Metal-binding</keyword>
<keyword evidence="6 7" id="KW-0539">Nucleus</keyword>
<organism evidence="9 10">
    <name type="scientific">Apodospora peruviana</name>
    <dbReference type="NCBI Taxonomy" id="516989"/>
    <lineage>
        <taxon>Eukaryota</taxon>
        <taxon>Fungi</taxon>
        <taxon>Dikarya</taxon>
        <taxon>Ascomycota</taxon>
        <taxon>Pezizomycotina</taxon>
        <taxon>Sordariomycetes</taxon>
        <taxon>Sordariomycetidae</taxon>
        <taxon>Sordariales</taxon>
        <taxon>Lasiosphaeriaceae</taxon>
        <taxon>Apodospora</taxon>
    </lineage>
</organism>
<feature type="binding site" evidence="7">
    <location>
        <position position="294"/>
    </location>
    <ligand>
        <name>Zn(2+)</name>
        <dbReference type="ChEBI" id="CHEBI:29105"/>
        <note>catalytic</note>
    </ligand>
</feature>
<dbReference type="InterPro" id="IPR028892">
    <property type="entry name" value="ADE"/>
</dbReference>
<reference evidence="9" key="2">
    <citation type="submission" date="2023-06" db="EMBL/GenBank/DDBJ databases">
        <authorList>
            <consortium name="Lawrence Berkeley National Laboratory"/>
            <person name="Haridas S."/>
            <person name="Hensen N."/>
            <person name="Bonometti L."/>
            <person name="Westerberg I."/>
            <person name="Brannstrom I.O."/>
            <person name="Guillou S."/>
            <person name="Cros-Aarteil S."/>
            <person name="Calhoun S."/>
            <person name="Kuo A."/>
            <person name="Mondo S."/>
            <person name="Pangilinan J."/>
            <person name="Riley R."/>
            <person name="Labutti K."/>
            <person name="Andreopoulos B."/>
            <person name="Lipzen A."/>
            <person name="Chen C."/>
            <person name="Yanf M."/>
            <person name="Daum C."/>
            <person name="Ng V."/>
            <person name="Clum A."/>
            <person name="Steindorff A."/>
            <person name="Ohm R."/>
            <person name="Martin F."/>
            <person name="Silar P."/>
            <person name="Natvig D."/>
            <person name="Lalanne C."/>
            <person name="Gautier V."/>
            <person name="Ament-Velasquez S.L."/>
            <person name="Kruys A."/>
            <person name="Hutchinson M.I."/>
            <person name="Powell A.J."/>
            <person name="Barry K."/>
            <person name="Miller A.N."/>
            <person name="Grigoriev I.V."/>
            <person name="Debuchy R."/>
            <person name="Gladieux P."/>
            <person name="Thoren M.H."/>
            <person name="Johannesson H."/>
        </authorList>
    </citation>
    <scope>NUCLEOTIDE SEQUENCE</scope>
    <source>
        <strain evidence="9">CBS 118394</strain>
    </source>
</reference>
<dbReference type="Proteomes" id="UP001283341">
    <property type="component" value="Unassembled WGS sequence"/>
</dbReference>
<dbReference type="GO" id="GO:0009168">
    <property type="term" value="P:purine ribonucleoside monophosphate biosynthetic process"/>
    <property type="evidence" value="ECO:0007669"/>
    <property type="project" value="InterPro"/>
</dbReference>
<dbReference type="SUPFAM" id="SSF51556">
    <property type="entry name" value="Metallo-dependent hydrolases"/>
    <property type="match status" value="1"/>
</dbReference>
<reference evidence="9" key="1">
    <citation type="journal article" date="2023" name="Mol. Phylogenet. Evol.">
        <title>Genome-scale phylogeny and comparative genomics of the fungal order Sordariales.</title>
        <authorList>
            <person name="Hensen N."/>
            <person name="Bonometti L."/>
            <person name="Westerberg I."/>
            <person name="Brannstrom I.O."/>
            <person name="Guillou S."/>
            <person name="Cros-Aarteil S."/>
            <person name="Calhoun S."/>
            <person name="Haridas S."/>
            <person name="Kuo A."/>
            <person name="Mondo S."/>
            <person name="Pangilinan J."/>
            <person name="Riley R."/>
            <person name="LaButti K."/>
            <person name="Andreopoulos B."/>
            <person name="Lipzen A."/>
            <person name="Chen C."/>
            <person name="Yan M."/>
            <person name="Daum C."/>
            <person name="Ng V."/>
            <person name="Clum A."/>
            <person name="Steindorff A."/>
            <person name="Ohm R.A."/>
            <person name="Martin F."/>
            <person name="Silar P."/>
            <person name="Natvig D.O."/>
            <person name="Lalanne C."/>
            <person name="Gautier V."/>
            <person name="Ament-Velasquez S.L."/>
            <person name="Kruys A."/>
            <person name="Hutchinson M.I."/>
            <person name="Powell A.J."/>
            <person name="Barry K."/>
            <person name="Miller A.N."/>
            <person name="Grigoriev I.V."/>
            <person name="Debuchy R."/>
            <person name="Gladieux P."/>
            <person name="Hiltunen Thoren M."/>
            <person name="Johannesson H."/>
        </authorList>
    </citation>
    <scope>NUCLEOTIDE SEQUENCE</scope>
    <source>
        <strain evidence="9">CBS 118394</strain>
    </source>
</reference>
<comment type="subcellular location">
    <subcellularLocation>
        <location evidence="7">Cytoplasm</location>
    </subcellularLocation>
    <subcellularLocation>
        <location evidence="7">Nucleus</location>
    </subcellularLocation>
</comment>
<dbReference type="NCBIfam" id="TIGR01430">
    <property type="entry name" value="aden_deam"/>
    <property type="match status" value="1"/>
</dbReference>
<proteinExistence type="inferred from homology"/>
<feature type="binding site" evidence="7">
    <location>
        <position position="213"/>
    </location>
    <ligand>
        <name>Zn(2+)</name>
        <dbReference type="ChEBI" id="CHEBI:29105"/>
        <note>catalytic</note>
    </ligand>
</feature>
<evidence type="ECO:0000256" key="6">
    <source>
        <dbReference type="ARBA" id="ARBA00023242"/>
    </source>
</evidence>
<keyword evidence="1 7" id="KW-0963">Cytoplasm</keyword>
<evidence type="ECO:0000256" key="7">
    <source>
        <dbReference type="HAMAP-Rule" id="MF_03145"/>
    </source>
</evidence>
<dbReference type="PANTHER" id="PTHR43114:SF6">
    <property type="entry name" value="ADENINE DEAMINASE"/>
    <property type="match status" value="1"/>
</dbReference>
<dbReference type="HAMAP" id="MF_01962">
    <property type="entry name" value="Adenine_deaminase"/>
    <property type="match status" value="1"/>
</dbReference>
<name>A0AAE0HZ99_9PEZI</name>
<feature type="active site" description="Proton donor" evidence="7">
    <location>
        <position position="216"/>
    </location>
</feature>
<dbReference type="EMBL" id="JAUEDM010000006">
    <property type="protein sequence ID" value="KAK3315389.1"/>
    <property type="molecule type" value="Genomic_DNA"/>
</dbReference>
<feature type="binding site" evidence="7">
    <location>
        <position position="19"/>
    </location>
    <ligand>
        <name>Zn(2+)</name>
        <dbReference type="ChEBI" id="CHEBI:29105"/>
        <note>catalytic</note>
    </ligand>
</feature>
<sequence length="359" mass="39271">MCKSPLHSLLVALPKCEHHMHLEGSLSPELLFRLAAKNSISLPQSDPAFESVESLYARYAAFTSLDDFLGYYYIGFSVLLTQSDFEELSYTYLSRAASSNVRHTEVFFDPQAHLSRGVAVSTIIGGFQAASQRAETELGISSLLIPCLLRHLPVENSAACFGEMLSANLFSSQGSGGVLAGLGLCSTEIAKPPSVWKDIFALAEANGIRRTSHAGEEGPAEYVAKALDDLHAMRIDHGVHAADDEGLLEKLAVQKIMLTVCPVSNVRLRGVDDIKEVPIRRFLEKGVRFSLNSDDPAYFGAYIQEVYCQTEDAFGLSVDEWGMIARNAVEGSWCDDTRKGEILRDIGGVLGDWKKTTKD</sequence>
<protein>
    <recommendedName>
        <fullName evidence="7">Adenine deaminase</fullName>
        <shortName evidence="7">ADE</shortName>
        <ecNumber evidence="7">3.5.4.2</ecNumber>
    </recommendedName>
    <alternativeName>
        <fullName evidence="7">Adenine aminohydrolase</fullName>
        <shortName evidence="7">AAH</shortName>
    </alternativeName>
</protein>
<evidence type="ECO:0000313" key="10">
    <source>
        <dbReference type="Proteomes" id="UP001283341"/>
    </source>
</evidence>
<dbReference type="CDD" id="cd01320">
    <property type="entry name" value="ADA"/>
    <property type="match status" value="1"/>
</dbReference>
<dbReference type="AlphaFoldDB" id="A0AAE0HZ99"/>
<dbReference type="GO" id="GO:0000034">
    <property type="term" value="F:adenine deaminase activity"/>
    <property type="evidence" value="ECO:0007669"/>
    <property type="project" value="UniProtKB-UniRule"/>
</dbReference>
<dbReference type="GO" id="GO:0043103">
    <property type="term" value="P:hypoxanthine salvage"/>
    <property type="evidence" value="ECO:0007669"/>
    <property type="project" value="UniProtKB-UniRule"/>
</dbReference>
<dbReference type="GO" id="GO:0005829">
    <property type="term" value="C:cytosol"/>
    <property type="evidence" value="ECO:0007669"/>
    <property type="project" value="TreeGrafter"/>
</dbReference>
<evidence type="ECO:0000259" key="8">
    <source>
        <dbReference type="Pfam" id="PF00962"/>
    </source>
</evidence>
<comment type="catalytic activity">
    <reaction evidence="7">
        <text>adenine + H2O + H(+) = hypoxanthine + NH4(+)</text>
        <dbReference type="Rhea" id="RHEA:23688"/>
        <dbReference type="ChEBI" id="CHEBI:15377"/>
        <dbReference type="ChEBI" id="CHEBI:15378"/>
        <dbReference type="ChEBI" id="CHEBI:16708"/>
        <dbReference type="ChEBI" id="CHEBI:17368"/>
        <dbReference type="ChEBI" id="CHEBI:28938"/>
        <dbReference type="EC" id="3.5.4.2"/>
    </reaction>
</comment>
<comment type="similarity">
    <text evidence="7">Belongs to the metallo-dependent hydrolases superfamily. Adenosine and AMP deaminases family. Adenine deaminase type 2 subfamily.</text>
</comment>
<dbReference type="Pfam" id="PF00962">
    <property type="entry name" value="A_deaminase"/>
    <property type="match status" value="1"/>
</dbReference>
<keyword evidence="5 7" id="KW-0546">Nucleotide metabolism</keyword>
<comment type="cofactor">
    <cofactor evidence="7">
        <name>Zn(2+)</name>
        <dbReference type="ChEBI" id="CHEBI:29105"/>
    </cofactor>
    <text evidence="7">Binds 1 zinc ion per subunit.</text>
</comment>
<comment type="function">
    <text evidence="7">Catalyzes the hydrolytic deamination of adenine to hypoxanthine. Plays an important role in the purine salvage pathway and in nitrogen catabolism.</text>
</comment>
<comment type="caution">
    <text evidence="9">The sequence shown here is derived from an EMBL/GenBank/DDBJ whole genome shotgun (WGS) entry which is preliminary data.</text>
</comment>
<evidence type="ECO:0000256" key="4">
    <source>
        <dbReference type="ARBA" id="ARBA00022833"/>
    </source>
</evidence>
<accession>A0AAE0HZ99</accession>
<dbReference type="Gene3D" id="3.20.20.140">
    <property type="entry name" value="Metal-dependent hydrolases"/>
    <property type="match status" value="1"/>
</dbReference>
<dbReference type="GO" id="GO:0006146">
    <property type="term" value="P:adenine catabolic process"/>
    <property type="evidence" value="ECO:0007669"/>
    <property type="project" value="UniProtKB-UniRule"/>
</dbReference>
<evidence type="ECO:0000256" key="1">
    <source>
        <dbReference type="ARBA" id="ARBA00022490"/>
    </source>
</evidence>
<dbReference type="GO" id="GO:0005634">
    <property type="term" value="C:nucleus"/>
    <property type="evidence" value="ECO:0007669"/>
    <property type="project" value="UniProtKB-SubCell"/>
</dbReference>
<evidence type="ECO:0000313" key="9">
    <source>
        <dbReference type="EMBL" id="KAK3315389.1"/>
    </source>
</evidence>
<feature type="binding site" evidence="7">
    <location>
        <position position="21"/>
    </location>
    <ligand>
        <name>Zn(2+)</name>
        <dbReference type="ChEBI" id="CHEBI:29105"/>
        <note>catalytic</note>
    </ligand>
</feature>
<feature type="domain" description="Adenosine deaminase" evidence="8">
    <location>
        <begin position="14"/>
        <end position="346"/>
    </location>
</feature>
<evidence type="ECO:0000256" key="3">
    <source>
        <dbReference type="ARBA" id="ARBA00022801"/>
    </source>
</evidence>
<dbReference type="InterPro" id="IPR032466">
    <property type="entry name" value="Metal_Hydrolase"/>
</dbReference>